<dbReference type="OrthoDB" id="43744at2759"/>
<dbReference type="InterPro" id="IPR011042">
    <property type="entry name" value="6-blade_b-propeller_TolB-like"/>
</dbReference>
<proteinExistence type="predicted"/>
<dbReference type="Gene3D" id="2.120.10.30">
    <property type="entry name" value="TolB, C-terminal domain"/>
    <property type="match status" value="3"/>
</dbReference>
<accession>A0A3D8QZB2</accession>
<evidence type="ECO:0000313" key="3">
    <source>
        <dbReference type="Proteomes" id="UP000256328"/>
    </source>
</evidence>
<dbReference type="Proteomes" id="UP000256328">
    <property type="component" value="Unassembled WGS sequence"/>
</dbReference>
<gene>
    <name evidence="2" type="ORF">BP5796_09777</name>
</gene>
<dbReference type="PANTHER" id="PTHR32161:SF8">
    <property type="entry name" value="DPP6 N-TERMINAL DOMAIN-LIKE PROTEIN"/>
    <property type="match status" value="1"/>
</dbReference>
<dbReference type="Pfam" id="PF07676">
    <property type="entry name" value="PD40"/>
    <property type="match status" value="7"/>
</dbReference>
<dbReference type="EMBL" id="PDLN01000014">
    <property type="protein sequence ID" value="RDW67028.1"/>
    <property type="molecule type" value="Genomic_DNA"/>
</dbReference>
<feature type="chain" id="PRO_5017622718" description="Tat pathway signal sequence domain-containing protein" evidence="1">
    <location>
        <begin position="19"/>
        <end position="666"/>
    </location>
</feature>
<dbReference type="SUPFAM" id="SSF82171">
    <property type="entry name" value="DPP6 N-terminal domain-like"/>
    <property type="match status" value="1"/>
</dbReference>
<evidence type="ECO:0000256" key="1">
    <source>
        <dbReference type="SAM" id="SignalP"/>
    </source>
</evidence>
<sequence>MRSSFVSLLGLLGGFALADCPYAQRDISDIVPRASTTNSSAAAGKLGVMYMNRIAPSVSVLYVANADGSNERQLLAGNSSVFEYHASFSPDGEWITFTSERAGDGQSDIYRVRTNGSDIQQLVATPSFEDAGVLSPDNTLLAYVSTQGNYTANIWVKNLETGTAFNLTNTVSTAGNNASPSGHFRPSWSPNGEWIAFSSDRNTNWTGHNNGTGWEHTNTLSIYMIRPNGSDFQKIVAPKDGYSLGSPKWSPDGSRILFYEMTRDATYDAHTTSVNDTVSQIASVDIATGTDFIYHTSGDDCKISGQWVTADVIGYDIKGGDREGLNYNSTGSNATSSSSSNYTSFLGGMRNPSWSSDGSMVVYERPSFTPVRQMNRPLYSWDSDWEYRESDVFPMLSKQGVLAITQKQLGNSSIVTMNPDGTNLSLVFDVFSTNQIDATLDSEGLAGAFQPTWSSDGEWIAFGLGSWFFERSIFGGWIYRATANGSYHEQLTFGTAGEVNSGFPSFSPDGTQLVYRDFGSELGLGLRLLNLTDMTVTNLTDTWDNTPGWSPDGERIVFTRRNRLDTEDLSATDSFDVYTIHPNGTGLTQLTTSGANDAHAVWTADGRIQYSSGMYGFRDEGAIYDNAFQPYGQIIVMNADGSNKTMLTDSMWEDSMPLYVWNKDLD</sequence>
<feature type="signal peptide" evidence="1">
    <location>
        <begin position="1"/>
        <end position="18"/>
    </location>
</feature>
<keyword evidence="1" id="KW-0732">Signal</keyword>
<reference evidence="2 3" key="1">
    <citation type="journal article" date="2018" name="IMA Fungus">
        <title>IMA Genome-F 9: Draft genome sequence of Annulohypoxylon stygium, Aspergillus mulundensis, Berkeleyomyces basicola (syn. Thielaviopsis basicola), Ceratocystis smalleyi, two Cercospora beticola strains, Coleophoma cylindrospora, Fusarium fracticaudum, Phialophora cf. hyalina, and Morchella septimelata.</title>
        <authorList>
            <person name="Wingfield B.D."/>
            <person name="Bills G.F."/>
            <person name="Dong Y."/>
            <person name="Huang W."/>
            <person name="Nel W.J."/>
            <person name="Swalarsk-Parry B.S."/>
            <person name="Vaghefi N."/>
            <person name="Wilken P.M."/>
            <person name="An Z."/>
            <person name="de Beer Z.W."/>
            <person name="De Vos L."/>
            <person name="Chen L."/>
            <person name="Duong T.A."/>
            <person name="Gao Y."/>
            <person name="Hammerbacher A."/>
            <person name="Kikkert J.R."/>
            <person name="Li Y."/>
            <person name="Li H."/>
            <person name="Li K."/>
            <person name="Li Q."/>
            <person name="Liu X."/>
            <person name="Ma X."/>
            <person name="Naidoo K."/>
            <person name="Pethybridge S.J."/>
            <person name="Sun J."/>
            <person name="Steenkamp E.T."/>
            <person name="van der Nest M.A."/>
            <person name="van Wyk S."/>
            <person name="Wingfield M.J."/>
            <person name="Xiong C."/>
            <person name="Yue Q."/>
            <person name="Zhang X."/>
        </authorList>
    </citation>
    <scope>NUCLEOTIDE SEQUENCE [LARGE SCALE GENOMIC DNA]</scope>
    <source>
        <strain evidence="2 3">BP5796</strain>
    </source>
</reference>
<name>A0A3D8QZB2_9HELO</name>
<keyword evidence="3" id="KW-1185">Reference proteome</keyword>
<dbReference type="PANTHER" id="PTHR32161">
    <property type="entry name" value="DPP6 N-TERMINAL DOMAIN-LIKE PROTEIN"/>
    <property type="match status" value="1"/>
</dbReference>
<dbReference type="InterPro" id="IPR011659">
    <property type="entry name" value="WD40"/>
</dbReference>
<evidence type="ECO:0008006" key="4">
    <source>
        <dbReference type="Google" id="ProtNLM"/>
    </source>
</evidence>
<comment type="caution">
    <text evidence="2">The sequence shown here is derived from an EMBL/GenBank/DDBJ whole genome shotgun (WGS) entry which is preliminary data.</text>
</comment>
<organism evidence="2 3">
    <name type="scientific">Coleophoma crateriformis</name>
    <dbReference type="NCBI Taxonomy" id="565419"/>
    <lineage>
        <taxon>Eukaryota</taxon>
        <taxon>Fungi</taxon>
        <taxon>Dikarya</taxon>
        <taxon>Ascomycota</taxon>
        <taxon>Pezizomycotina</taxon>
        <taxon>Leotiomycetes</taxon>
        <taxon>Helotiales</taxon>
        <taxon>Dermateaceae</taxon>
        <taxon>Coleophoma</taxon>
    </lineage>
</organism>
<evidence type="ECO:0000313" key="2">
    <source>
        <dbReference type="EMBL" id="RDW67028.1"/>
    </source>
</evidence>
<protein>
    <recommendedName>
        <fullName evidence="4">Tat pathway signal sequence domain-containing protein</fullName>
    </recommendedName>
</protein>
<dbReference type="AlphaFoldDB" id="A0A3D8QZB2"/>